<evidence type="ECO:0000313" key="5">
    <source>
        <dbReference type="Proteomes" id="UP000460949"/>
    </source>
</evidence>
<proteinExistence type="predicted"/>
<feature type="coiled-coil region" evidence="1">
    <location>
        <begin position="104"/>
        <end position="131"/>
    </location>
</feature>
<keyword evidence="1" id="KW-0175">Coiled coil</keyword>
<evidence type="ECO:0000256" key="1">
    <source>
        <dbReference type="SAM" id="Coils"/>
    </source>
</evidence>
<feature type="compositionally biased region" description="Basic and acidic residues" evidence="2">
    <location>
        <begin position="185"/>
        <end position="194"/>
    </location>
</feature>
<dbReference type="SUPFAM" id="SSF46955">
    <property type="entry name" value="Putative DNA-binding domain"/>
    <property type="match status" value="1"/>
</dbReference>
<feature type="region of interest" description="Disordered" evidence="2">
    <location>
        <begin position="172"/>
        <end position="194"/>
    </location>
</feature>
<dbReference type="Proteomes" id="UP000460949">
    <property type="component" value="Unassembled WGS sequence"/>
</dbReference>
<dbReference type="AlphaFoldDB" id="A0A845DWJ7"/>
<feature type="domain" description="HTH merR-type" evidence="3">
    <location>
        <begin position="20"/>
        <end position="87"/>
    </location>
</feature>
<evidence type="ECO:0000256" key="2">
    <source>
        <dbReference type="SAM" id="MobiDB-lite"/>
    </source>
</evidence>
<dbReference type="Pfam" id="PF13411">
    <property type="entry name" value="MerR_1"/>
    <property type="match status" value="1"/>
</dbReference>
<reference evidence="4 5" key="1">
    <citation type="submission" date="2019-11" db="EMBL/GenBank/DDBJ databases">
        <title>Genome sequences of 17 halophilic strains isolated from different environments.</title>
        <authorList>
            <person name="Furrow R.E."/>
        </authorList>
    </citation>
    <scope>NUCLEOTIDE SEQUENCE [LARGE SCALE GENOMIC DNA]</scope>
    <source>
        <strain evidence="4 5">22511_23_Filter</strain>
    </source>
</reference>
<dbReference type="InterPro" id="IPR000551">
    <property type="entry name" value="MerR-type_HTH_dom"/>
</dbReference>
<dbReference type="OrthoDB" id="2864600at2"/>
<feature type="compositionally biased region" description="Polar residues" evidence="2">
    <location>
        <begin position="174"/>
        <end position="184"/>
    </location>
</feature>
<dbReference type="Gene3D" id="1.10.1660.10">
    <property type="match status" value="1"/>
</dbReference>
<name>A0A845DWJ7_9BACI</name>
<sequence length="204" mass="23970">MNKGENQGSGNPDLNLVEGFTVKEVATYLDETPNVIRNWFKELRKYVPHEKSSNGYNIYKQEGIERFKEIQSLHREQNWSMKQIEYYFATGGESFRPEPEKTSGELLAEELRALRQEISALREDNKSIKKQLDHQDMRMDNQDNFHKTLIQRIEQVNIDRDKQLETIRQLATPAESNNADNQDTIQDKKQSDKKSFWSRLFGAQ</sequence>
<protein>
    <submittedName>
        <fullName evidence="4">MerR family transcriptional regulator</fullName>
    </submittedName>
</protein>
<gene>
    <name evidence="4" type="ORF">GLW04_19385</name>
</gene>
<organism evidence="4 5">
    <name type="scientific">Halobacillus litoralis</name>
    <dbReference type="NCBI Taxonomy" id="45668"/>
    <lineage>
        <taxon>Bacteria</taxon>
        <taxon>Bacillati</taxon>
        <taxon>Bacillota</taxon>
        <taxon>Bacilli</taxon>
        <taxon>Bacillales</taxon>
        <taxon>Bacillaceae</taxon>
        <taxon>Halobacillus</taxon>
    </lineage>
</organism>
<dbReference type="RefSeq" id="WP_160839957.1">
    <property type="nucleotide sequence ID" value="NZ_WMET01000012.1"/>
</dbReference>
<dbReference type="InterPro" id="IPR009061">
    <property type="entry name" value="DNA-bd_dom_put_sf"/>
</dbReference>
<evidence type="ECO:0000259" key="3">
    <source>
        <dbReference type="Pfam" id="PF13411"/>
    </source>
</evidence>
<comment type="caution">
    <text evidence="4">The sequence shown here is derived from an EMBL/GenBank/DDBJ whole genome shotgun (WGS) entry which is preliminary data.</text>
</comment>
<evidence type="ECO:0000313" key="4">
    <source>
        <dbReference type="EMBL" id="MYL22041.1"/>
    </source>
</evidence>
<dbReference type="EMBL" id="WMET01000012">
    <property type="protein sequence ID" value="MYL22041.1"/>
    <property type="molecule type" value="Genomic_DNA"/>
</dbReference>
<dbReference type="GO" id="GO:0003677">
    <property type="term" value="F:DNA binding"/>
    <property type="evidence" value="ECO:0007669"/>
    <property type="project" value="InterPro"/>
</dbReference>
<dbReference type="GO" id="GO:0006355">
    <property type="term" value="P:regulation of DNA-templated transcription"/>
    <property type="evidence" value="ECO:0007669"/>
    <property type="project" value="InterPro"/>
</dbReference>
<accession>A0A845DWJ7</accession>